<organism evidence="1 2">
    <name type="scientific">Pyrus ussuriensis x Pyrus communis</name>
    <dbReference type="NCBI Taxonomy" id="2448454"/>
    <lineage>
        <taxon>Eukaryota</taxon>
        <taxon>Viridiplantae</taxon>
        <taxon>Streptophyta</taxon>
        <taxon>Embryophyta</taxon>
        <taxon>Tracheophyta</taxon>
        <taxon>Spermatophyta</taxon>
        <taxon>Magnoliopsida</taxon>
        <taxon>eudicotyledons</taxon>
        <taxon>Gunneridae</taxon>
        <taxon>Pentapetalae</taxon>
        <taxon>rosids</taxon>
        <taxon>fabids</taxon>
        <taxon>Rosales</taxon>
        <taxon>Rosaceae</taxon>
        <taxon>Amygdaloideae</taxon>
        <taxon>Maleae</taxon>
        <taxon>Pyrus</taxon>
    </lineage>
</organism>
<accession>A0A5N5FWF9</accession>
<dbReference type="Proteomes" id="UP000327157">
    <property type="component" value="Chromosome 11"/>
</dbReference>
<protein>
    <submittedName>
        <fullName evidence="1">S ribonuclease</fullName>
    </submittedName>
</protein>
<reference evidence="1 2" key="3">
    <citation type="submission" date="2019-11" db="EMBL/GenBank/DDBJ databases">
        <title>A de novo genome assembly of a pear dwarfing rootstock.</title>
        <authorList>
            <person name="Wang F."/>
            <person name="Wang J."/>
            <person name="Li S."/>
            <person name="Zhang Y."/>
            <person name="Fang M."/>
            <person name="Ma L."/>
            <person name="Zhao Y."/>
            <person name="Jiang S."/>
        </authorList>
    </citation>
    <scope>NUCLEOTIDE SEQUENCE [LARGE SCALE GENOMIC DNA]</scope>
    <source>
        <strain evidence="1">S2</strain>
        <tissue evidence="1">Leaf</tissue>
    </source>
</reference>
<dbReference type="OrthoDB" id="1709267at2759"/>
<name>A0A5N5FWF9_9ROSA</name>
<proteinExistence type="predicted"/>
<dbReference type="PANTHER" id="PTHR48475">
    <property type="entry name" value="RIBONUCLEASE H"/>
    <property type="match status" value="1"/>
</dbReference>
<gene>
    <name evidence="1" type="ORF">D8674_007120</name>
</gene>
<dbReference type="EMBL" id="SMOL01000559">
    <property type="protein sequence ID" value="KAB2607403.1"/>
    <property type="molecule type" value="Genomic_DNA"/>
</dbReference>
<evidence type="ECO:0000313" key="2">
    <source>
        <dbReference type="Proteomes" id="UP000327157"/>
    </source>
</evidence>
<dbReference type="PANTHER" id="PTHR48475:SF2">
    <property type="entry name" value="RIBONUCLEASE H"/>
    <property type="match status" value="1"/>
</dbReference>
<dbReference type="AlphaFoldDB" id="A0A5N5FWF9"/>
<evidence type="ECO:0000313" key="1">
    <source>
        <dbReference type="EMBL" id="KAB2607403.1"/>
    </source>
</evidence>
<reference evidence="1 2" key="1">
    <citation type="submission" date="2019-09" db="EMBL/GenBank/DDBJ databases">
        <authorList>
            <person name="Ou C."/>
        </authorList>
    </citation>
    <scope>NUCLEOTIDE SEQUENCE [LARGE SCALE GENOMIC DNA]</scope>
    <source>
        <strain evidence="1">S2</strain>
        <tissue evidence="1">Leaf</tissue>
    </source>
</reference>
<comment type="caution">
    <text evidence="1">The sequence shown here is derived from an EMBL/GenBank/DDBJ whole genome shotgun (WGS) entry which is preliminary data.</text>
</comment>
<keyword evidence="2" id="KW-1185">Reference proteome</keyword>
<reference evidence="2" key="2">
    <citation type="submission" date="2019-10" db="EMBL/GenBank/DDBJ databases">
        <title>A de novo genome assembly of a pear dwarfing rootstock.</title>
        <authorList>
            <person name="Wang F."/>
            <person name="Wang J."/>
            <person name="Li S."/>
            <person name="Zhang Y."/>
            <person name="Fang M."/>
            <person name="Ma L."/>
            <person name="Zhao Y."/>
            <person name="Jiang S."/>
        </authorList>
    </citation>
    <scope>NUCLEOTIDE SEQUENCE [LARGE SCALE GENOMIC DNA]</scope>
</reference>
<sequence>MQSRRSQEGELLLIDDNIDQIRRGTKKRGEEEELDCEFDSNHSASTLELEEREEDVEDIQKMVDANLRPMKEFARPVVETSPSCILLDATARNYELKNTHHNMIPSFYGVASEDSLSFICDFYATIQTLPLQGLSEDQLQMRSANFGSKFRTAQNELENEVYMLGKLRMSIFWSISQIVNIIFLEEVMAVLTLKVEHALAAPTLANKDFWCLHVDSSSNYKGSGIGLVLVTPDDSMLEQAITLGFKASNNELIINQATGEYAAKYPRMTLCFEKVRKKLEAYQRFKLILALPASELYPQTSPWLFMQWAIDLVRPMPPATESRGMMIVATDCFTKKEMATNLDLAEGEREKVIIHIATYLQQLLSSYNKRAKIRQFQPGDLVLRKAFITA</sequence>